<keyword evidence="2" id="KW-1185">Reference proteome</keyword>
<dbReference type="RefSeq" id="XP_007692616.1">
    <property type="nucleotide sequence ID" value="XM_007694426.1"/>
</dbReference>
<dbReference type="EMBL" id="KI964134">
    <property type="protein sequence ID" value="EUC40867.1"/>
    <property type="molecule type" value="Genomic_DNA"/>
</dbReference>
<sequence>MKLCLAAPVVRLLAAPLWIELWRFFISSLSSPRRSSIRQMLDIQTQRAASSVSGQVSQPLCGSRGDASLRESQSCPVRNLAKTPLMNIHSGGTSSAGAHTPQGTPFHHVWQGVDNVCHHQNQCYPSPGTGTHTETWCG</sequence>
<evidence type="ECO:0000313" key="2">
    <source>
        <dbReference type="Proteomes" id="UP000054032"/>
    </source>
</evidence>
<dbReference type="KEGG" id="bor:COCMIDRAFT_30263"/>
<proteinExistence type="predicted"/>
<dbReference type="HOGENOM" id="CLU_1854900_0_0_1"/>
<organism evidence="1 2">
    <name type="scientific">Bipolaris oryzae ATCC 44560</name>
    <dbReference type="NCBI Taxonomy" id="930090"/>
    <lineage>
        <taxon>Eukaryota</taxon>
        <taxon>Fungi</taxon>
        <taxon>Dikarya</taxon>
        <taxon>Ascomycota</taxon>
        <taxon>Pezizomycotina</taxon>
        <taxon>Dothideomycetes</taxon>
        <taxon>Pleosporomycetidae</taxon>
        <taxon>Pleosporales</taxon>
        <taxon>Pleosporineae</taxon>
        <taxon>Pleosporaceae</taxon>
        <taxon>Bipolaris</taxon>
    </lineage>
</organism>
<accession>W6YNF2</accession>
<dbReference type="AlphaFoldDB" id="W6YNF2"/>
<name>W6YNF2_COCMI</name>
<gene>
    <name evidence="1" type="ORF">COCMIDRAFT_30263</name>
</gene>
<dbReference type="GeneID" id="19121650"/>
<evidence type="ECO:0000313" key="1">
    <source>
        <dbReference type="EMBL" id="EUC40867.1"/>
    </source>
</evidence>
<dbReference type="Proteomes" id="UP000054032">
    <property type="component" value="Unassembled WGS sequence"/>
</dbReference>
<reference evidence="1 2" key="1">
    <citation type="journal article" date="2013" name="PLoS Genet.">
        <title>Comparative genome structure, secondary metabolite, and effector coding capacity across Cochliobolus pathogens.</title>
        <authorList>
            <person name="Condon B.J."/>
            <person name="Leng Y."/>
            <person name="Wu D."/>
            <person name="Bushley K.E."/>
            <person name="Ohm R.A."/>
            <person name="Otillar R."/>
            <person name="Martin J."/>
            <person name="Schackwitz W."/>
            <person name="Grimwood J."/>
            <person name="MohdZainudin N."/>
            <person name="Xue C."/>
            <person name="Wang R."/>
            <person name="Manning V.A."/>
            <person name="Dhillon B."/>
            <person name="Tu Z.J."/>
            <person name="Steffenson B.J."/>
            <person name="Salamov A."/>
            <person name="Sun H."/>
            <person name="Lowry S."/>
            <person name="LaButti K."/>
            <person name="Han J."/>
            <person name="Copeland A."/>
            <person name="Lindquist E."/>
            <person name="Barry K."/>
            <person name="Schmutz J."/>
            <person name="Baker S.E."/>
            <person name="Ciuffetti L.M."/>
            <person name="Grigoriev I.V."/>
            <person name="Zhong S."/>
            <person name="Turgeon B.G."/>
        </authorList>
    </citation>
    <scope>NUCLEOTIDE SEQUENCE [LARGE SCALE GENOMIC DNA]</scope>
    <source>
        <strain evidence="1 2">ATCC 44560</strain>
    </source>
</reference>
<protein>
    <submittedName>
        <fullName evidence="1">Uncharacterized protein</fullName>
    </submittedName>
</protein>